<organism evidence="3">
    <name type="scientific">Symploca sp. SIO1C4</name>
    <dbReference type="NCBI Taxonomy" id="2607765"/>
    <lineage>
        <taxon>Bacteria</taxon>
        <taxon>Bacillati</taxon>
        <taxon>Cyanobacteriota</taxon>
        <taxon>Cyanophyceae</taxon>
        <taxon>Coleofasciculales</taxon>
        <taxon>Coleofasciculaceae</taxon>
        <taxon>Symploca</taxon>
    </lineage>
</organism>
<reference evidence="3" key="1">
    <citation type="submission" date="2019-11" db="EMBL/GenBank/DDBJ databases">
        <title>Genomic insights into an expanded diversity of filamentous marine cyanobacteria reveals the extraordinary biosynthetic potential of Moorea and Okeania.</title>
        <authorList>
            <person name="Ferreira Leao T."/>
            <person name="Wang M."/>
            <person name="Moss N."/>
            <person name="Da Silva R."/>
            <person name="Sanders J."/>
            <person name="Nurk S."/>
            <person name="Gurevich A."/>
            <person name="Humphrey G."/>
            <person name="Reher R."/>
            <person name="Zhu Q."/>
            <person name="Belda-Ferre P."/>
            <person name="Glukhov E."/>
            <person name="Rex R."/>
            <person name="Dorrestein P.C."/>
            <person name="Knight R."/>
            <person name="Pevzner P."/>
            <person name="Gerwick W.H."/>
            <person name="Gerwick L."/>
        </authorList>
    </citation>
    <scope>NUCLEOTIDE SEQUENCE</scope>
    <source>
        <strain evidence="3">SIO1C4</strain>
    </source>
</reference>
<protein>
    <submittedName>
        <fullName evidence="3">CHAT domain-containing protein</fullName>
    </submittedName>
</protein>
<comment type="caution">
    <text evidence="3">The sequence shown here is derived from an EMBL/GenBank/DDBJ whole genome shotgun (WGS) entry which is preliminary data.</text>
</comment>
<proteinExistence type="predicted"/>
<name>A0A6B3N7I4_9CYAN</name>
<keyword evidence="1" id="KW-0175">Coiled coil</keyword>
<feature type="non-terminal residue" evidence="3">
    <location>
        <position position="1"/>
    </location>
</feature>
<accession>A0A6B3N7I4</accession>
<dbReference type="Pfam" id="PF12770">
    <property type="entry name" value="CHAT"/>
    <property type="match status" value="1"/>
</dbReference>
<dbReference type="EMBL" id="JAAHFQ010000112">
    <property type="protein sequence ID" value="NER27577.1"/>
    <property type="molecule type" value="Genomic_DNA"/>
</dbReference>
<feature type="coiled-coil region" evidence="1">
    <location>
        <begin position="51"/>
        <end position="78"/>
    </location>
</feature>
<gene>
    <name evidence="3" type="ORF">F6J89_08060</name>
</gene>
<dbReference type="PANTHER" id="PTHR10098:SF108">
    <property type="entry name" value="TETRATRICOPEPTIDE REPEAT PROTEIN 28"/>
    <property type="match status" value="1"/>
</dbReference>
<evidence type="ECO:0000256" key="1">
    <source>
        <dbReference type="SAM" id="Coils"/>
    </source>
</evidence>
<sequence length="486" mass="54662">RKGRILDVLTNSLQLLRQRLDPQSQELLTKLNIVHTQRSNLVYNRPPYLFGQEYRHQYDSLTQQVQKLEADISHRSQEFRTAKQKVTIEEIQNLLPANSALVELVEYQPYNPKDGSFGVRRYAAYILPQQGQPTGIDLGEVQQLESALQLFRLSLRDRETPISQLKQAGRQLDEILMKPVRRLLGSTGTLLISPDGELNLIPFEALVDENERYLVESYRFTYLTSGRDLIRFSEPSGSQQSALVLGNPDFERKSLIQEIAQGSTDASTRSINLSEWGFSQLPGTEEEVKAIAQLLGVEPLLASEATEEVVKRVNRPNVLHVATHGFFETAPSSTELTTLTENPMLLSGLVLAGFKEKNPVGEDGVLTASELASVDLYNTQLVVLSACDTGRGKITSGEGIYGLRRALVIAGSQSQLISLRKVDDTATKELMVNYYQKLKQNQGRSQALRQTQLEMLESEKYHHPYYWASFIASGNWQPMVFNTHSH</sequence>
<dbReference type="PANTHER" id="PTHR10098">
    <property type="entry name" value="RAPSYN-RELATED"/>
    <property type="match status" value="1"/>
</dbReference>
<dbReference type="InterPro" id="IPR024983">
    <property type="entry name" value="CHAT_dom"/>
</dbReference>
<dbReference type="AlphaFoldDB" id="A0A6B3N7I4"/>
<evidence type="ECO:0000259" key="2">
    <source>
        <dbReference type="Pfam" id="PF12770"/>
    </source>
</evidence>
<feature type="domain" description="CHAT" evidence="2">
    <location>
        <begin position="167"/>
        <end position="475"/>
    </location>
</feature>
<evidence type="ECO:0000313" key="3">
    <source>
        <dbReference type="EMBL" id="NER27577.1"/>
    </source>
</evidence>